<evidence type="ECO:0000313" key="2">
    <source>
        <dbReference type="EMBL" id="CAL1282828.1"/>
    </source>
</evidence>
<keyword evidence="1" id="KW-0732">Signal</keyword>
<feature type="chain" id="PRO_5043370984" description="TIL domain-containing protein" evidence="1">
    <location>
        <begin position="20"/>
        <end position="103"/>
    </location>
</feature>
<proteinExistence type="predicted"/>
<feature type="signal peptide" evidence="1">
    <location>
        <begin position="1"/>
        <end position="19"/>
    </location>
</feature>
<dbReference type="Gene3D" id="2.10.25.10">
    <property type="entry name" value="Laminin"/>
    <property type="match status" value="1"/>
</dbReference>
<comment type="caution">
    <text evidence="2">The sequence shown here is derived from an EMBL/GenBank/DDBJ whole genome shotgun (WGS) entry which is preliminary data.</text>
</comment>
<dbReference type="Proteomes" id="UP001497382">
    <property type="component" value="Unassembled WGS sequence"/>
</dbReference>
<reference evidence="2 3" key="1">
    <citation type="submission" date="2024-04" db="EMBL/GenBank/DDBJ databases">
        <authorList>
            <person name="Rising A."/>
            <person name="Reimegard J."/>
            <person name="Sonavane S."/>
            <person name="Akerstrom W."/>
            <person name="Nylinder S."/>
            <person name="Hedman E."/>
            <person name="Kallberg Y."/>
        </authorList>
    </citation>
    <scope>NUCLEOTIDE SEQUENCE [LARGE SCALE GENOMIC DNA]</scope>
</reference>
<keyword evidence="3" id="KW-1185">Reference proteome</keyword>
<evidence type="ECO:0008006" key="4">
    <source>
        <dbReference type="Google" id="ProtNLM"/>
    </source>
</evidence>
<accession>A0AAV2AJI1</accession>
<name>A0AAV2AJI1_9ARAC</name>
<dbReference type="AlphaFoldDB" id="A0AAV2AJI1"/>
<sequence length="103" mass="11577">MKVILVLCAAALMVALVSSVSFEPPSQDRLDFYKKFEKEHGQNVDCTGNHTFYEFSECDPRCDYTPPDPCGRASFISCKACKKGYIAVDETRKQCVKPEDCPK</sequence>
<evidence type="ECO:0000256" key="1">
    <source>
        <dbReference type="SAM" id="SignalP"/>
    </source>
</evidence>
<evidence type="ECO:0000313" key="3">
    <source>
        <dbReference type="Proteomes" id="UP001497382"/>
    </source>
</evidence>
<organism evidence="2 3">
    <name type="scientific">Larinioides sclopetarius</name>
    <dbReference type="NCBI Taxonomy" id="280406"/>
    <lineage>
        <taxon>Eukaryota</taxon>
        <taxon>Metazoa</taxon>
        <taxon>Ecdysozoa</taxon>
        <taxon>Arthropoda</taxon>
        <taxon>Chelicerata</taxon>
        <taxon>Arachnida</taxon>
        <taxon>Araneae</taxon>
        <taxon>Araneomorphae</taxon>
        <taxon>Entelegynae</taxon>
        <taxon>Araneoidea</taxon>
        <taxon>Araneidae</taxon>
        <taxon>Larinioides</taxon>
    </lineage>
</organism>
<protein>
    <recommendedName>
        <fullName evidence="4">TIL domain-containing protein</fullName>
    </recommendedName>
</protein>
<gene>
    <name evidence="2" type="ORF">LARSCL_LOCUS12276</name>
</gene>
<dbReference type="EMBL" id="CAXIEN010000160">
    <property type="protein sequence ID" value="CAL1282828.1"/>
    <property type="molecule type" value="Genomic_DNA"/>
</dbReference>